<proteinExistence type="predicted"/>
<reference evidence="2 3" key="1">
    <citation type="submission" date="2020-08" db="EMBL/GenBank/DDBJ databases">
        <title>Plant Genome Project.</title>
        <authorList>
            <person name="Zhang R.-G."/>
        </authorList>
    </citation>
    <scope>NUCLEOTIDE SEQUENCE [LARGE SCALE GENOMIC DNA]</scope>
    <source>
        <tissue evidence="2">Rhizome</tissue>
    </source>
</reference>
<dbReference type="AlphaFoldDB" id="A0A8J5HWT7"/>
<organism evidence="2 3">
    <name type="scientific">Zingiber officinale</name>
    <name type="common">Ginger</name>
    <name type="synonym">Amomum zingiber</name>
    <dbReference type="NCBI Taxonomy" id="94328"/>
    <lineage>
        <taxon>Eukaryota</taxon>
        <taxon>Viridiplantae</taxon>
        <taxon>Streptophyta</taxon>
        <taxon>Embryophyta</taxon>
        <taxon>Tracheophyta</taxon>
        <taxon>Spermatophyta</taxon>
        <taxon>Magnoliopsida</taxon>
        <taxon>Liliopsida</taxon>
        <taxon>Zingiberales</taxon>
        <taxon>Zingiberaceae</taxon>
        <taxon>Zingiber</taxon>
    </lineage>
</organism>
<protein>
    <submittedName>
        <fullName evidence="2">Uncharacterized protein</fullName>
    </submittedName>
</protein>
<comment type="caution">
    <text evidence="2">The sequence shown here is derived from an EMBL/GenBank/DDBJ whole genome shotgun (WGS) entry which is preliminary data.</text>
</comment>
<keyword evidence="3" id="KW-1185">Reference proteome</keyword>
<dbReference type="PANTHER" id="PTHR46250">
    <property type="entry name" value="MYB/SANT-LIKE DNA-BINDING DOMAIN PROTEIN-RELATED"/>
    <property type="match status" value="1"/>
</dbReference>
<evidence type="ECO:0000313" key="2">
    <source>
        <dbReference type="EMBL" id="KAG6524778.1"/>
    </source>
</evidence>
<sequence>MKVVELADKAPKQQRQKETERNQNYQVYLVLAATDKTQLSITVRLGATASLGRCSTDVTKRRLITSPFSTSRQSSSYAKVLISPSSGNRRWAEEIKNSPPSSMVSEATRWNSDGQQKQKKWSFSKCLKVELKWSTHNSEVEEILNGVDVYTVLSERHGAYGKMVESLELLHYHFQWKNSSIRSAAKRANKIPKSSSIGKYSLLSWKILQIDSVNPLLQCSSRVRLWQWNKAFRLFNEWFSKLDIEELPCEGWSKIKELRGRGKNKCFWIDNGVQVLIATLQDMFYDPSWKTDGGFKSNYMVEVHRRMLKVKGMWDFKFSYLNQLELVNGRDRATGAVVQGYVDAIHNLEVYQNDESGGENLGVFYHSSNEYKEDNNVYFELESSLTTSHNTDVTKSATKQKPLTIGDKKRICGKQMASKRMKDVIVELMNLSIPSGDVFKAANIFTVDKDKSDVLFNLPSELRRNYMVSLLVPSSNIFCEDYLRDDHYALFCDSKFCDGLVGFCRNYLGNSYYAGFCDSNASFLL</sequence>
<evidence type="ECO:0000313" key="3">
    <source>
        <dbReference type="Proteomes" id="UP000734854"/>
    </source>
</evidence>
<dbReference type="Proteomes" id="UP000734854">
    <property type="component" value="Unassembled WGS sequence"/>
</dbReference>
<evidence type="ECO:0000256" key="1">
    <source>
        <dbReference type="SAM" id="MobiDB-lite"/>
    </source>
</evidence>
<dbReference type="PANTHER" id="PTHR46250:SF15">
    <property type="entry name" value="OS01G0523800 PROTEIN"/>
    <property type="match status" value="1"/>
</dbReference>
<feature type="region of interest" description="Disordered" evidence="1">
    <location>
        <begin position="1"/>
        <end position="20"/>
    </location>
</feature>
<accession>A0A8J5HWT7</accession>
<dbReference type="EMBL" id="JACMSC010000004">
    <property type="protein sequence ID" value="KAG6524778.1"/>
    <property type="molecule type" value="Genomic_DNA"/>
</dbReference>
<feature type="compositionally biased region" description="Polar residues" evidence="1">
    <location>
        <begin position="98"/>
        <end position="111"/>
    </location>
</feature>
<gene>
    <name evidence="2" type="ORF">ZIOFF_014717</name>
</gene>
<name>A0A8J5HWT7_ZINOF</name>
<feature type="region of interest" description="Disordered" evidence="1">
    <location>
        <begin position="91"/>
        <end position="111"/>
    </location>
</feature>